<gene>
    <name evidence="3" type="ORF">BER1_4163</name>
    <name evidence="2" type="ORF">BER2_4135</name>
</gene>
<proteinExistence type="predicted"/>
<accession>A0A484RCC2</accession>
<feature type="domain" description="DUF7660" evidence="1">
    <location>
        <begin position="1"/>
        <end position="39"/>
    </location>
</feature>
<dbReference type="EMBL" id="CAADIE010000030">
    <property type="protein sequence ID" value="VFR46957.1"/>
    <property type="molecule type" value="Genomic_DNA"/>
</dbReference>
<organism evidence="3">
    <name type="scientific">plant metagenome</name>
    <dbReference type="NCBI Taxonomy" id="1297885"/>
    <lineage>
        <taxon>unclassified sequences</taxon>
        <taxon>metagenomes</taxon>
        <taxon>organismal metagenomes</taxon>
    </lineage>
</organism>
<name>A0A484RCC2_9ZZZZ</name>
<dbReference type="AlphaFoldDB" id="A0A484RCC2"/>
<dbReference type="Pfam" id="PF24693">
    <property type="entry name" value="DUF7660"/>
    <property type="match status" value="1"/>
</dbReference>
<evidence type="ECO:0000313" key="3">
    <source>
        <dbReference type="EMBL" id="VFR46957.1"/>
    </source>
</evidence>
<dbReference type="InterPro" id="IPR056077">
    <property type="entry name" value="DUF7660"/>
</dbReference>
<evidence type="ECO:0000259" key="1">
    <source>
        <dbReference type="Pfam" id="PF24693"/>
    </source>
</evidence>
<evidence type="ECO:0000313" key="2">
    <source>
        <dbReference type="EMBL" id="VFR39701.1"/>
    </source>
</evidence>
<sequence>MLAWIGSIESYVKNTGDEDVTQPSWKTFAKLLCVAKIYE</sequence>
<protein>
    <recommendedName>
        <fullName evidence="1">DUF7660 domain-containing protein</fullName>
    </recommendedName>
</protein>
<reference evidence="3" key="1">
    <citation type="submission" date="2019-03" db="EMBL/GenBank/DDBJ databases">
        <authorList>
            <person name="Danneels B."/>
        </authorList>
    </citation>
    <scope>NUCLEOTIDE SEQUENCE</scope>
</reference>
<dbReference type="EMBL" id="CAADIH010000012">
    <property type="protein sequence ID" value="VFR39701.1"/>
    <property type="molecule type" value="Genomic_DNA"/>
</dbReference>